<proteinExistence type="inferred from homology"/>
<dbReference type="RefSeq" id="WP_239795532.1">
    <property type="nucleotide sequence ID" value="NZ_OU912926.1"/>
</dbReference>
<keyword evidence="10" id="KW-1185">Reference proteome</keyword>
<evidence type="ECO:0000313" key="9">
    <source>
        <dbReference type="EMBL" id="CAG9931429.1"/>
    </source>
</evidence>
<keyword evidence="5" id="KW-0201">Cytochrome c-type biogenesis</keyword>
<evidence type="ECO:0000259" key="8">
    <source>
        <dbReference type="Pfam" id="PF03918"/>
    </source>
</evidence>
<keyword evidence="7" id="KW-0812">Transmembrane</keyword>
<keyword evidence="7" id="KW-0472">Membrane</keyword>
<evidence type="ECO:0000256" key="3">
    <source>
        <dbReference type="ARBA" id="ARBA00022723"/>
    </source>
</evidence>
<dbReference type="Proteomes" id="UP000839052">
    <property type="component" value="Chromosome"/>
</dbReference>
<accession>A0ABN8AI13</accession>
<dbReference type="InterPro" id="IPR051263">
    <property type="entry name" value="C-type_cytochrome_biogenesis"/>
</dbReference>
<dbReference type="EMBL" id="OU912926">
    <property type="protein sequence ID" value="CAG9931429.1"/>
    <property type="molecule type" value="Genomic_DNA"/>
</dbReference>
<keyword evidence="6 7" id="KW-0408">Iron</keyword>
<dbReference type="Pfam" id="PF03918">
    <property type="entry name" value="CcmH"/>
    <property type="match status" value="1"/>
</dbReference>
<keyword evidence="7" id="KW-1133">Transmembrane helix</keyword>
<evidence type="ECO:0000256" key="2">
    <source>
        <dbReference type="ARBA" id="ARBA00022617"/>
    </source>
</evidence>
<feature type="chain" id="PRO_5044982626" description="Cytochrome c-type biogenesis protein" evidence="7">
    <location>
        <begin position="20"/>
        <end position="158"/>
    </location>
</feature>
<evidence type="ECO:0000256" key="7">
    <source>
        <dbReference type="RuleBase" id="RU364112"/>
    </source>
</evidence>
<evidence type="ECO:0000256" key="5">
    <source>
        <dbReference type="ARBA" id="ARBA00022748"/>
    </source>
</evidence>
<dbReference type="CDD" id="cd16378">
    <property type="entry name" value="CcmH_N"/>
    <property type="match status" value="1"/>
</dbReference>
<reference evidence="9 10" key="1">
    <citation type="submission" date="2021-10" db="EMBL/GenBank/DDBJ databases">
        <authorList>
            <person name="Koch H."/>
        </authorList>
    </citation>
    <scope>NUCLEOTIDE SEQUENCE [LARGE SCALE GENOMIC DNA]</scope>
    <source>
        <strain evidence="9">6680</strain>
    </source>
</reference>
<keyword evidence="2 7" id="KW-0349">Heme</keyword>
<feature type="domain" description="CcmH/CycL/Ccl2/NrfF N-terminal" evidence="8">
    <location>
        <begin position="8"/>
        <end position="149"/>
    </location>
</feature>
<feature type="transmembrane region" description="Helical" evidence="7">
    <location>
        <begin position="103"/>
        <end position="124"/>
    </location>
</feature>
<organism evidence="9 10">
    <name type="scientific">Candidatus Nitrotoga arctica</name>
    <dbReference type="NCBI Taxonomy" id="453162"/>
    <lineage>
        <taxon>Bacteria</taxon>
        <taxon>Pseudomonadati</taxon>
        <taxon>Pseudomonadota</taxon>
        <taxon>Betaproteobacteria</taxon>
        <taxon>Nitrosomonadales</taxon>
        <taxon>Gallionellaceae</taxon>
        <taxon>Candidatus Nitrotoga</taxon>
    </lineage>
</organism>
<sequence>MHSKLLFLVLLLLMPLAHADQAMITRDDPVLEKRVMDLSAHLRCLVCQNQTIADSNAELAVDLKNQVREKLRQGQSEQEILDYMVKRYGEFVLFSPLVKSTTWLLWFGPLLLLVVGVGVLIVILRQRRKMMQQAPALSTDEHARAASLLSGKRGEGQS</sequence>
<dbReference type="PANTHER" id="PTHR47870">
    <property type="entry name" value="CYTOCHROME C-TYPE BIOGENESIS PROTEIN CCMH"/>
    <property type="match status" value="1"/>
</dbReference>
<evidence type="ECO:0000313" key="10">
    <source>
        <dbReference type="Proteomes" id="UP000839052"/>
    </source>
</evidence>
<evidence type="ECO:0000256" key="1">
    <source>
        <dbReference type="ARBA" id="ARBA00010342"/>
    </source>
</evidence>
<dbReference type="InterPro" id="IPR038297">
    <property type="entry name" value="CcmH/CycL/NrfF/Ccl2_sf"/>
</dbReference>
<name>A0ABN8AI13_9PROT</name>
<keyword evidence="3 7" id="KW-0479">Metal-binding</keyword>
<keyword evidence="4 7" id="KW-0732">Signal</keyword>
<comment type="function">
    <text evidence="7">Possible subunit of a heme lyase.</text>
</comment>
<evidence type="ECO:0000256" key="4">
    <source>
        <dbReference type="ARBA" id="ARBA00022729"/>
    </source>
</evidence>
<evidence type="ECO:0000256" key="6">
    <source>
        <dbReference type="ARBA" id="ARBA00023004"/>
    </source>
</evidence>
<feature type="signal peptide" evidence="7">
    <location>
        <begin position="1"/>
        <end position="19"/>
    </location>
</feature>
<gene>
    <name evidence="9" type="ORF">NTG6680_0176</name>
</gene>
<dbReference type="PANTHER" id="PTHR47870:SF1">
    <property type="entry name" value="CYTOCHROME C-TYPE BIOGENESIS PROTEIN CCMH"/>
    <property type="match status" value="1"/>
</dbReference>
<dbReference type="Gene3D" id="1.10.8.640">
    <property type="entry name" value="Cytochrome C biogenesis protein"/>
    <property type="match status" value="1"/>
</dbReference>
<protein>
    <recommendedName>
        <fullName evidence="7">Cytochrome c-type biogenesis protein</fullName>
    </recommendedName>
</protein>
<comment type="similarity">
    <text evidence="1 7">Belongs to the CcmH/CycL/Ccl2/NrfF family.</text>
</comment>
<dbReference type="InterPro" id="IPR005616">
    <property type="entry name" value="CcmH/CycL/Ccl2/NrfF_N"/>
</dbReference>